<dbReference type="Proteomes" id="UP000000305">
    <property type="component" value="Unassembled WGS sequence"/>
</dbReference>
<evidence type="ECO:0000313" key="1">
    <source>
        <dbReference type="EMBL" id="EFX61012.1"/>
    </source>
</evidence>
<dbReference type="HOGENOM" id="CLU_1005642_0_0_1"/>
<keyword evidence="2" id="KW-1185">Reference proteome</keyword>
<dbReference type="KEGG" id="dpx:DAPPUDRAFT_122634"/>
<dbReference type="OrthoDB" id="8058536at2759"/>
<protein>
    <submittedName>
        <fullName evidence="1">Uncharacterized protein</fullName>
    </submittedName>
</protein>
<dbReference type="InParanoid" id="E9I4R8"/>
<evidence type="ECO:0000313" key="2">
    <source>
        <dbReference type="Proteomes" id="UP000000305"/>
    </source>
</evidence>
<dbReference type="AlphaFoldDB" id="E9I4R8"/>
<organism evidence="1 2">
    <name type="scientific">Daphnia pulex</name>
    <name type="common">Water flea</name>
    <dbReference type="NCBI Taxonomy" id="6669"/>
    <lineage>
        <taxon>Eukaryota</taxon>
        <taxon>Metazoa</taxon>
        <taxon>Ecdysozoa</taxon>
        <taxon>Arthropoda</taxon>
        <taxon>Crustacea</taxon>
        <taxon>Branchiopoda</taxon>
        <taxon>Diplostraca</taxon>
        <taxon>Cladocera</taxon>
        <taxon>Anomopoda</taxon>
        <taxon>Daphniidae</taxon>
        <taxon>Daphnia</taxon>
    </lineage>
</organism>
<name>E9I4R8_DAPPU</name>
<reference evidence="1 2" key="1">
    <citation type="journal article" date="2011" name="Science">
        <title>The ecoresponsive genome of Daphnia pulex.</title>
        <authorList>
            <person name="Colbourne J.K."/>
            <person name="Pfrender M.E."/>
            <person name="Gilbert D."/>
            <person name="Thomas W.K."/>
            <person name="Tucker A."/>
            <person name="Oakley T.H."/>
            <person name="Tokishita S."/>
            <person name="Aerts A."/>
            <person name="Arnold G.J."/>
            <person name="Basu M.K."/>
            <person name="Bauer D.J."/>
            <person name="Caceres C.E."/>
            <person name="Carmel L."/>
            <person name="Casola C."/>
            <person name="Choi J.H."/>
            <person name="Detter J.C."/>
            <person name="Dong Q."/>
            <person name="Dusheyko S."/>
            <person name="Eads B.D."/>
            <person name="Frohlich T."/>
            <person name="Geiler-Samerotte K.A."/>
            <person name="Gerlach D."/>
            <person name="Hatcher P."/>
            <person name="Jogdeo S."/>
            <person name="Krijgsveld J."/>
            <person name="Kriventseva E.V."/>
            <person name="Kultz D."/>
            <person name="Laforsch C."/>
            <person name="Lindquist E."/>
            <person name="Lopez J."/>
            <person name="Manak J.R."/>
            <person name="Muller J."/>
            <person name="Pangilinan J."/>
            <person name="Patwardhan R.P."/>
            <person name="Pitluck S."/>
            <person name="Pritham E.J."/>
            <person name="Rechtsteiner A."/>
            <person name="Rho M."/>
            <person name="Rogozin I.B."/>
            <person name="Sakarya O."/>
            <person name="Salamov A."/>
            <person name="Schaack S."/>
            <person name="Shapiro H."/>
            <person name="Shiga Y."/>
            <person name="Skalitzky C."/>
            <person name="Smith Z."/>
            <person name="Souvorov A."/>
            <person name="Sung W."/>
            <person name="Tang Z."/>
            <person name="Tsuchiya D."/>
            <person name="Tu H."/>
            <person name="Vos H."/>
            <person name="Wang M."/>
            <person name="Wolf Y.I."/>
            <person name="Yamagata H."/>
            <person name="Yamada T."/>
            <person name="Ye Y."/>
            <person name="Shaw J.R."/>
            <person name="Andrews J."/>
            <person name="Crease T.J."/>
            <person name="Tang H."/>
            <person name="Lucas S.M."/>
            <person name="Robertson H.M."/>
            <person name="Bork P."/>
            <person name="Koonin E.V."/>
            <person name="Zdobnov E.M."/>
            <person name="Grigoriev I.V."/>
            <person name="Lynch M."/>
            <person name="Boore J.L."/>
        </authorList>
    </citation>
    <scope>NUCLEOTIDE SEQUENCE [LARGE SCALE GENOMIC DNA]</scope>
</reference>
<dbReference type="EMBL" id="GL735161">
    <property type="protein sequence ID" value="EFX61012.1"/>
    <property type="molecule type" value="Genomic_DNA"/>
</dbReference>
<proteinExistence type="predicted"/>
<accession>E9I4R8</accession>
<sequence length="277" mass="31754">MLQIYQALIRSKLDYGGELIESASITAKKKLDKIQAQALKTVVGAPRDTATEALLRETGEMPLHLRRNLASVKHYLRCYEVKSDLLAEKEEWFKNAKQCFLSRVESVTNTLDHHPKSVEKLSISKHPPWQALLPEVTTYTPNDLKWQNVATFEVFVGTDLQSARDQQIKWPNPYCKFASCLPKPSKTKEFLFARPIPIPSNVNLQKERHVKLAMQWCRGWTHPQKLQPAKGKGSPPVLHIRRSRRSLHETCHAAWCRGWVRTGRISSFSSSYNSRKA</sequence>
<gene>
    <name evidence="1" type="ORF">DAPPUDRAFT_122634</name>
</gene>